<keyword evidence="3" id="KW-1185">Reference proteome</keyword>
<reference evidence="2" key="1">
    <citation type="submission" date="2020-08" db="EMBL/GenBank/DDBJ databases">
        <title>Multicomponent nature underlies the extraordinary mechanical properties of spider dragline silk.</title>
        <authorList>
            <person name="Kono N."/>
            <person name="Nakamura H."/>
            <person name="Mori M."/>
            <person name="Yoshida Y."/>
            <person name="Ohtoshi R."/>
            <person name="Malay A.D."/>
            <person name="Moran D.A.P."/>
            <person name="Tomita M."/>
            <person name="Numata K."/>
            <person name="Arakawa K."/>
        </authorList>
    </citation>
    <scope>NUCLEOTIDE SEQUENCE</scope>
</reference>
<dbReference type="EMBL" id="BMAW01088718">
    <property type="protein sequence ID" value="GFS36234.1"/>
    <property type="molecule type" value="Genomic_DNA"/>
</dbReference>
<dbReference type="Pfam" id="PF20700">
    <property type="entry name" value="Mutator"/>
    <property type="match status" value="1"/>
</dbReference>
<accession>A0A8X6JJF3</accession>
<feature type="domain" description="Mutator-like transposase" evidence="1">
    <location>
        <begin position="1"/>
        <end position="57"/>
    </location>
</feature>
<feature type="non-terminal residue" evidence="2">
    <location>
        <position position="57"/>
    </location>
</feature>
<evidence type="ECO:0000313" key="3">
    <source>
        <dbReference type="Proteomes" id="UP000887013"/>
    </source>
</evidence>
<dbReference type="AlphaFoldDB" id="A0A8X6JJF3"/>
<sequence>MCHFQETLRTEDSEYQKIPVNTGAASGIMKIGGSVANLEEFLSTLDTPPLSSNMYQK</sequence>
<organism evidence="2 3">
    <name type="scientific">Nephila pilipes</name>
    <name type="common">Giant wood spider</name>
    <name type="synonym">Nephila maculata</name>
    <dbReference type="NCBI Taxonomy" id="299642"/>
    <lineage>
        <taxon>Eukaryota</taxon>
        <taxon>Metazoa</taxon>
        <taxon>Ecdysozoa</taxon>
        <taxon>Arthropoda</taxon>
        <taxon>Chelicerata</taxon>
        <taxon>Arachnida</taxon>
        <taxon>Araneae</taxon>
        <taxon>Araneomorphae</taxon>
        <taxon>Entelegynae</taxon>
        <taxon>Araneoidea</taxon>
        <taxon>Nephilidae</taxon>
        <taxon>Nephila</taxon>
    </lineage>
</organism>
<dbReference type="Proteomes" id="UP000887013">
    <property type="component" value="Unassembled WGS sequence"/>
</dbReference>
<comment type="caution">
    <text evidence="2">The sequence shown here is derived from an EMBL/GenBank/DDBJ whole genome shotgun (WGS) entry which is preliminary data.</text>
</comment>
<name>A0A8X6JJF3_NEPPI</name>
<evidence type="ECO:0000259" key="1">
    <source>
        <dbReference type="Pfam" id="PF20700"/>
    </source>
</evidence>
<protein>
    <recommendedName>
        <fullName evidence="1">Mutator-like transposase domain-containing protein</fullName>
    </recommendedName>
</protein>
<dbReference type="InterPro" id="IPR049012">
    <property type="entry name" value="Mutator_transp_dom"/>
</dbReference>
<proteinExistence type="predicted"/>
<evidence type="ECO:0000313" key="2">
    <source>
        <dbReference type="EMBL" id="GFS36234.1"/>
    </source>
</evidence>
<gene>
    <name evidence="2" type="ORF">NPIL_482611</name>
</gene>